<organism evidence="1 2">
    <name type="scientific">Kribbella lupini</name>
    <dbReference type="NCBI Taxonomy" id="291602"/>
    <lineage>
        <taxon>Bacteria</taxon>
        <taxon>Bacillati</taxon>
        <taxon>Actinomycetota</taxon>
        <taxon>Actinomycetes</taxon>
        <taxon>Propionibacteriales</taxon>
        <taxon>Kribbellaceae</taxon>
        <taxon>Kribbella</taxon>
    </lineage>
</organism>
<reference evidence="1 2" key="1">
    <citation type="journal article" date="2019" name="Int. J. Syst. Evol. Microbiol.">
        <title>The Global Catalogue of Microorganisms (GCM) 10K type strain sequencing project: providing services to taxonomists for standard genome sequencing and annotation.</title>
        <authorList>
            <consortium name="The Broad Institute Genomics Platform"/>
            <consortium name="The Broad Institute Genome Sequencing Center for Infectious Disease"/>
            <person name="Wu L."/>
            <person name="Ma J."/>
        </authorList>
    </citation>
    <scope>NUCLEOTIDE SEQUENCE [LARGE SCALE GENOMIC DNA]</scope>
    <source>
        <strain evidence="1 2">JCM 14303</strain>
    </source>
</reference>
<evidence type="ECO:0000313" key="1">
    <source>
        <dbReference type="EMBL" id="GAA1549173.1"/>
    </source>
</evidence>
<keyword evidence="2" id="KW-1185">Reference proteome</keyword>
<dbReference type="RefSeq" id="WP_344180415.1">
    <property type="nucleotide sequence ID" value="NZ_BAAANC010000003.1"/>
</dbReference>
<evidence type="ECO:0000313" key="2">
    <source>
        <dbReference type="Proteomes" id="UP001500363"/>
    </source>
</evidence>
<accession>A0ABN2BXA7</accession>
<name>A0ABN2BXA7_9ACTN</name>
<dbReference type="Proteomes" id="UP001500363">
    <property type="component" value="Unassembled WGS sequence"/>
</dbReference>
<sequence length="159" mass="17177">MQTPRWSEVADFFGRTNGQPLGVYVFGAGVKDWEKAIAAVVSQGWQVGFTSIGRPDLPGVREIFAGADDLSASLSVQPLVGLFMTTRFSTADEIEFGLHSDDVRGQTGLDAVCTFLRVVAQAVGKPAVLTSEELRPRHLLAYDPGTDHFAVRPETPRTG</sequence>
<proteinExistence type="predicted"/>
<protein>
    <submittedName>
        <fullName evidence="1">Uncharacterized protein</fullName>
    </submittedName>
</protein>
<comment type="caution">
    <text evidence="1">The sequence shown here is derived from an EMBL/GenBank/DDBJ whole genome shotgun (WGS) entry which is preliminary data.</text>
</comment>
<dbReference type="EMBL" id="BAAANC010000003">
    <property type="protein sequence ID" value="GAA1549173.1"/>
    <property type="molecule type" value="Genomic_DNA"/>
</dbReference>
<gene>
    <name evidence="1" type="ORF">GCM10009741_61420</name>
</gene>